<feature type="region of interest" description="Disordered" evidence="1">
    <location>
        <begin position="1117"/>
        <end position="1139"/>
    </location>
</feature>
<evidence type="ECO:0000313" key="2">
    <source>
        <dbReference type="EMBL" id="KPA78584.1"/>
    </source>
</evidence>
<feature type="region of interest" description="Disordered" evidence="1">
    <location>
        <begin position="1705"/>
        <end position="1827"/>
    </location>
</feature>
<name>A0A0N0DU90_LEPPY</name>
<comment type="caution">
    <text evidence="2">The sequence shown here is derived from an EMBL/GenBank/DDBJ whole genome shotgun (WGS) entry which is preliminary data.</text>
</comment>
<feature type="region of interest" description="Disordered" evidence="1">
    <location>
        <begin position="346"/>
        <end position="496"/>
    </location>
</feature>
<gene>
    <name evidence="2" type="ORF">ABB37_06184</name>
</gene>
<dbReference type="OMA" id="ESMPLAC"/>
<feature type="compositionally biased region" description="Polar residues" evidence="1">
    <location>
        <begin position="634"/>
        <end position="644"/>
    </location>
</feature>
<dbReference type="RefSeq" id="XP_015657023.1">
    <property type="nucleotide sequence ID" value="XM_015804449.1"/>
</dbReference>
<feature type="compositionally biased region" description="Low complexity" evidence="1">
    <location>
        <begin position="652"/>
        <end position="673"/>
    </location>
</feature>
<feature type="compositionally biased region" description="Low complexity" evidence="1">
    <location>
        <begin position="537"/>
        <end position="548"/>
    </location>
</feature>
<feature type="region of interest" description="Disordered" evidence="1">
    <location>
        <begin position="1651"/>
        <end position="1670"/>
    </location>
</feature>
<feature type="region of interest" description="Disordered" evidence="1">
    <location>
        <begin position="1379"/>
        <end position="1507"/>
    </location>
</feature>
<feature type="region of interest" description="Disordered" evidence="1">
    <location>
        <begin position="258"/>
        <end position="334"/>
    </location>
</feature>
<feature type="compositionally biased region" description="Low complexity" evidence="1">
    <location>
        <begin position="792"/>
        <end position="812"/>
    </location>
</feature>
<feature type="compositionally biased region" description="Pro residues" evidence="1">
    <location>
        <begin position="461"/>
        <end position="470"/>
    </location>
</feature>
<feature type="region of interest" description="Disordered" evidence="1">
    <location>
        <begin position="731"/>
        <end position="825"/>
    </location>
</feature>
<feature type="compositionally biased region" description="Pro residues" evidence="1">
    <location>
        <begin position="1730"/>
        <end position="1743"/>
    </location>
</feature>
<dbReference type="SMART" id="SM00015">
    <property type="entry name" value="IQ"/>
    <property type="match status" value="2"/>
</dbReference>
<organism evidence="2 3">
    <name type="scientific">Leptomonas pyrrhocoris</name>
    <name type="common">Firebug parasite</name>
    <dbReference type="NCBI Taxonomy" id="157538"/>
    <lineage>
        <taxon>Eukaryota</taxon>
        <taxon>Discoba</taxon>
        <taxon>Euglenozoa</taxon>
        <taxon>Kinetoplastea</taxon>
        <taxon>Metakinetoplastina</taxon>
        <taxon>Trypanosomatida</taxon>
        <taxon>Trypanosomatidae</taxon>
        <taxon>Leishmaniinae</taxon>
        <taxon>Leptomonas</taxon>
    </lineage>
</organism>
<dbReference type="Proteomes" id="UP000037923">
    <property type="component" value="Unassembled WGS sequence"/>
</dbReference>
<dbReference type="GeneID" id="26906473"/>
<dbReference type="InterPro" id="IPR000048">
    <property type="entry name" value="IQ_motif_EF-hand-BS"/>
</dbReference>
<feature type="compositionally biased region" description="Low complexity" evidence="1">
    <location>
        <begin position="56"/>
        <end position="76"/>
    </location>
</feature>
<feature type="region of interest" description="Disordered" evidence="1">
    <location>
        <begin position="218"/>
        <end position="244"/>
    </location>
</feature>
<feature type="compositionally biased region" description="Polar residues" evidence="1">
    <location>
        <begin position="1655"/>
        <end position="1665"/>
    </location>
</feature>
<dbReference type="EMBL" id="LGTL01000013">
    <property type="protein sequence ID" value="KPA78584.1"/>
    <property type="molecule type" value="Genomic_DNA"/>
</dbReference>
<evidence type="ECO:0000313" key="3">
    <source>
        <dbReference type="Proteomes" id="UP000037923"/>
    </source>
</evidence>
<feature type="compositionally biased region" description="Polar residues" evidence="1">
    <location>
        <begin position="1777"/>
        <end position="1790"/>
    </location>
</feature>
<feature type="compositionally biased region" description="Low complexity" evidence="1">
    <location>
        <begin position="358"/>
        <end position="371"/>
    </location>
</feature>
<feature type="compositionally biased region" description="Low complexity" evidence="1">
    <location>
        <begin position="447"/>
        <end position="457"/>
    </location>
</feature>
<dbReference type="VEuPathDB" id="TriTrypDB:LpyrH10_13_1290"/>
<feature type="compositionally biased region" description="Polar residues" evidence="1">
    <location>
        <begin position="325"/>
        <end position="334"/>
    </location>
</feature>
<feature type="compositionally biased region" description="Polar residues" evidence="1">
    <location>
        <begin position="1407"/>
        <end position="1418"/>
    </location>
</feature>
<feature type="compositionally biased region" description="Polar residues" evidence="1">
    <location>
        <begin position="282"/>
        <end position="293"/>
    </location>
</feature>
<feature type="compositionally biased region" description="Pro residues" evidence="1">
    <location>
        <begin position="77"/>
        <end position="86"/>
    </location>
</feature>
<feature type="compositionally biased region" description="Low complexity" evidence="1">
    <location>
        <begin position="1494"/>
        <end position="1505"/>
    </location>
</feature>
<reference evidence="2 3" key="1">
    <citation type="submission" date="2015-07" db="EMBL/GenBank/DDBJ databases">
        <title>High-quality genome of monoxenous trypanosomatid Leptomonas pyrrhocoris.</title>
        <authorList>
            <person name="Flegontov P."/>
            <person name="Butenko A."/>
            <person name="Firsov S."/>
            <person name="Vlcek C."/>
            <person name="Logacheva M.D."/>
            <person name="Field M."/>
            <person name="Filatov D."/>
            <person name="Flegontova O."/>
            <person name="Gerasimov E."/>
            <person name="Jackson A.P."/>
            <person name="Kelly S."/>
            <person name="Opperdoes F."/>
            <person name="O'Reilly A."/>
            <person name="Votypka J."/>
            <person name="Yurchenko V."/>
            <person name="Lukes J."/>
        </authorList>
    </citation>
    <scope>NUCLEOTIDE SEQUENCE [LARGE SCALE GENOMIC DNA]</scope>
    <source>
        <strain evidence="2">H10</strain>
    </source>
</reference>
<feature type="compositionally biased region" description="Polar residues" evidence="1">
    <location>
        <begin position="732"/>
        <end position="751"/>
    </location>
</feature>
<feature type="region of interest" description="Disordered" evidence="1">
    <location>
        <begin position="520"/>
        <end position="717"/>
    </location>
</feature>
<evidence type="ECO:0000256" key="1">
    <source>
        <dbReference type="SAM" id="MobiDB-lite"/>
    </source>
</evidence>
<keyword evidence="3" id="KW-1185">Reference proteome</keyword>
<feature type="compositionally biased region" description="Polar residues" evidence="1">
    <location>
        <begin position="1432"/>
        <end position="1445"/>
    </location>
</feature>
<sequence length="1827" mass="191406">MRSARRRSTAAPPPSKERNSLKGEVTAARKMSSPKIVAAKRNSSSLTAKKTRRKQSTQQQPATTTAAAETATVGPAPSSPPSAPPPRGEDKKPRKESATVTQPADAPSENAPVEPAPSPPEPSKDAVVGGTVATTTAPKRNSGNGGSSGSIRLSPAPPPSSVTMLSPINEIHCSLTQLYLTPISASLSSPHAGFTALHFDGRSASWSNSGTTAVAGAIPGGPLIPANRRGSDQRHSGSGGSGGLVAVAGDDFVTGAPHAQRMRTRGSATSPLKLPHGGNLRPRQTSASSSSTGHPDAGVTDASARRGQGKPQPPPPSQVHRRSSGGASTQLSVTAKTLFATTDTVAVPLTPPVPPPLTSTVKSPSPAGGRLPPTPPPFDNSTRSAGGSSGSEGRHGSWNLASNWSPTEPSPTPVVSAGTTGRSGLTLRQWRDSDDDAESPNERSFYSTSIVSTVTSTFDEQPPPPPPPPAQLNLGVGSRGRQAAPPPLPMVPVAPQKLFSPTGNESISLFLDANIWHKRGRRGRSSTTDSNFSIRESSVASLRQSSSSESKDGSHDDDDNAPSAHRGSFFPSSHVSLDGAEPLALCPPTSDSDPNGEGNVQKELGADLQRHDSSPGAKRGGWGGAGPAPPPLSLESNIQPSRSNVGGDKKGASPSSPAEAGGAARKGSASGDGPFQSPNTPPSLKASESGAGSGLLTNEQTKSQRSTPTPTIVDPDATPQLESSLIIKEHPSSASLSSGHGTEASTRQQELARSFRNRIQVGVRAPKRKQTIRRVPSSLRGRRSSVSDGAQRGSSGRTGSAGSSGSNGLRRSVSSRRSGRSTGNLAGSPVTAFVRAAFILLACAQFRKAAVTCRARHRYEDVDAPRAAFLIQCAWRRRQQRRRIRESNAVQLLVPWVRLHLRRLRKTKEVSALLLQRVFRGQVVRSFHQFLYARMQYNKALDVVLRAVRRLEAQKMLFRLRLQRDERVVLIGQCIQGCLQVLRAEQMEWGGLVDGAAATLGTRPCVSTCDWVSGVAARTGVVLNPAAAAASGNEDLFHLKPTCAMKGNRSNNANSGSGGQGVGAGTRLNALRQQLRGFSQLESYAYLDTTRRTRKNPDPHMSFFTVSALLPGSAELHVDDSSPAAPAAAVHKNEESDTEHAALTGALASAASSADSGDQSDQALELLPAATVTDNDVVDAFLQLIIRIESAERVELERKLLAEQEAVLHTPSLVNQAVAYIVAQQLPLLFAPLLLAMSSTSSMRQAVRLFAAERAARCHIIALYESMPLSCLSRPMLNPAAGQRHANLVQLMRRAPNPWIEAELNEHRLYQEWTSYKHRTTYGPSDTKSLTSPRLSYGQHLYAATPGSPPLPEEGSAINSHLDSAVHAPIVLDEVPSSIATSTGQVPSPAQRRAAGGGGIRVRMTPSFRSSAATSATQSVPSAVLAPPPPLTNSVSISRAPSDSYTRVDVKSKTALPCPKRRPRGPPLPLLRTLTPVTTRGPGSNLHRPSFRNGGSSPGTPSHSPLRVPDLVRVTVSGTPTKTSAVTSKGSEGMSSLLVAAPPPIRADRRNTVAPQSLPSSFLPFQKPCSMAAAAAAPSHGGVGPAGSLSSRSSQMCVFSDEEEEGEEERITTPNKGAADRVDSLALSPLVDGIEDEGAANAAMPSCACDDVADQQPSTPVSASSPLRRVDSWASSKSSSSFSSAFLPADAANAAGSRGAHPLTTAAATFPPRAPTPPPRRCHAATYVPPAHPSPSSSPPPFPSTTATSQLARNADERCLGRVELPFTDGKRPDSRGSATNRSANWSLSPTAKAIPSASPFLPPASTTRLPSLSERQAPTRSFGLTA</sequence>
<accession>A0A0N0DU90</accession>
<feature type="compositionally biased region" description="Basic and acidic residues" evidence="1">
    <location>
        <begin position="87"/>
        <end position="97"/>
    </location>
</feature>
<feature type="compositionally biased region" description="Low complexity" evidence="1">
    <location>
        <begin position="126"/>
        <end position="137"/>
    </location>
</feature>
<feature type="compositionally biased region" description="Polar residues" evidence="1">
    <location>
        <begin position="695"/>
        <end position="710"/>
    </location>
</feature>
<feature type="compositionally biased region" description="Low complexity" evidence="1">
    <location>
        <begin position="1470"/>
        <end position="1483"/>
    </location>
</feature>
<protein>
    <submittedName>
        <fullName evidence="2">Uncharacterized protein</fullName>
    </submittedName>
</protein>
<feature type="compositionally biased region" description="Basic and acidic residues" evidence="1">
    <location>
        <begin position="604"/>
        <end position="613"/>
    </location>
</feature>
<feature type="region of interest" description="Disordered" evidence="1">
    <location>
        <begin position="1"/>
        <end position="161"/>
    </location>
</feature>
<feature type="compositionally biased region" description="Low complexity" evidence="1">
    <location>
        <begin position="1121"/>
        <end position="1130"/>
    </location>
</feature>
<feature type="compositionally biased region" description="Polar residues" evidence="1">
    <location>
        <begin position="1379"/>
        <end position="1388"/>
    </location>
</feature>
<dbReference type="OrthoDB" id="266146at2759"/>
<proteinExistence type="predicted"/>
<feature type="compositionally biased region" description="Polar residues" evidence="1">
    <location>
        <begin position="1805"/>
        <end position="1827"/>
    </location>
</feature>